<comment type="similarity">
    <text evidence="1">Belongs to the ADP-ribosylglycohydrolase family.</text>
</comment>
<dbReference type="PANTHER" id="PTHR16222">
    <property type="entry name" value="ADP-RIBOSYLGLYCOHYDROLASE"/>
    <property type="match status" value="1"/>
</dbReference>
<proteinExistence type="inferred from homology"/>
<evidence type="ECO:0000313" key="3">
    <source>
        <dbReference type="EMBL" id="BDU68729.1"/>
    </source>
</evidence>
<organism evidence="3 4">
    <name type="scientific">Geothrix oryzae</name>
    <dbReference type="NCBI Taxonomy" id="2927975"/>
    <lineage>
        <taxon>Bacteria</taxon>
        <taxon>Pseudomonadati</taxon>
        <taxon>Acidobacteriota</taxon>
        <taxon>Holophagae</taxon>
        <taxon>Holophagales</taxon>
        <taxon>Holophagaceae</taxon>
        <taxon>Geothrix</taxon>
    </lineage>
</organism>
<sequence>MEFPTSPLPPSESRALGCLAGLAVGNVLGLAVESLSREEACARVGSKGPFTRLPSEEAHRAWDDDLAMALAGRLADLPPHAVHLDLQAIQSAYLDWLRSGSRGIGGLTREVLIKTLAGEARASERVWQSRCERSQRPLGNGAAMRIAPLGVAFAGEPARIFALAAEDAALTHWDPACRQTAGLLALMAAALVRGERDPRRFALVHAESLLPEAKAAFAPLPLEALADRRIDGPDMGSTLLALQVAVSVLTSGQPYVEALSWTIRQGGDTDTNGAIVGALLGARDGVQAIPAEWRECVAEGDRIIQMGRALHRRSGQAACEVRG</sequence>
<evidence type="ECO:0000256" key="2">
    <source>
        <dbReference type="ARBA" id="ARBA00022801"/>
    </source>
</evidence>
<dbReference type="InterPro" id="IPR005502">
    <property type="entry name" value="Ribosyl_crysJ1"/>
</dbReference>
<dbReference type="Gene3D" id="1.10.4080.10">
    <property type="entry name" value="ADP-ribosylation/Crystallin J1"/>
    <property type="match status" value="1"/>
</dbReference>
<keyword evidence="4" id="KW-1185">Reference proteome</keyword>
<dbReference type="InterPro" id="IPR036705">
    <property type="entry name" value="Ribosyl_crysJ1_sf"/>
</dbReference>
<dbReference type="InterPro" id="IPR050792">
    <property type="entry name" value="ADP-ribosylglycohydrolase"/>
</dbReference>
<dbReference type="Pfam" id="PF03747">
    <property type="entry name" value="ADP_ribosyl_GH"/>
    <property type="match status" value="1"/>
</dbReference>
<name>A0ABN6UVB2_9BACT</name>
<protein>
    <submittedName>
        <fullName evidence="3">ADP-ribosyl-[dinitrogen reductase] hydrolase</fullName>
    </submittedName>
</protein>
<evidence type="ECO:0000313" key="4">
    <source>
        <dbReference type="Proteomes" id="UP001242010"/>
    </source>
</evidence>
<gene>
    <name evidence="3" type="primary">draG</name>
    <name evidence="3" type="ORF">GETHOR_08300</name>
</gene>
<dbReference type="GO" id="GO:0016787">
    <property type="term" value="F:hydrolase activity"/>
    <property type="evidence" value="ECO:0007669"/>
    <property type="project" value="UniProtKB-KW"/>
</dbReference>
<dbReference type="PANTHER" id="PTHR16222:SF24">
    <property type="entry name" value="ADP-RIBOSYLHYDROLASE ARH3"/>
    <property type="match status" value="1"/>
</dbReference>
<reference evidence="4" key="1">
    <citation type="journal article" date="2023" name="Int. J. Syst. Evol. Microbiol.">
        <title>Mesoterricola silvestris gen. nov., sp. nov., Mesoterricola sediminis sp. nov., Geothrix oryzae sp. nov., Geothrix edaphica sp. nov., Geothrix rubra sp. nov., and Geothrix limicola sp. nov., six novel members of Acidobacteriota isolated from soils.</title>
        <authorList>
            <person name="Itoh H."/>
            <person name="Sugisawa Y."/>
            <person name="Mise K."/>
            <person name="Xu Z."/>
            <person name="Kuniyasu M."/>
            <person name="Ushijima N."/>
            <person name="Kawano K."/>
            <person name="Kobayashi E."/>
            <person name="Shiratori Y."/>
            <person name="Masuda Y."/>
            <person name="Senoo K."/>
        </authorList>
    </citation>
    <scope>NUCLEOTIDE SEQUENCE [LARGE SCALE GENOMIC DNA]</scope>
    <source>
        <strain evidence="4">Red222</strain>
    </source>
</reference>
<evidence type="ECO:0000256" key="1">
    <source>
        <dbReference type="ARBA" id="ARBA00010702"/>
    </source>
</evidence>
<dbReference type="EMBL" id="AP027079">
    <property type="protein sequence ID" value="BDU68729.1"/>
    <property type="molecule type" value="Genomic_DNA"/>
</dbReference>
<dbReference type="Proteomes" id="UP001242010">
    <property type="component" value="Chromosome"/>
</dbReference>
<accession>A0ABN6UVB2</accession>
<dbReference type="RefSeq" id="WP_286355366.1">
    <property type="nucleotide sequence ID" value="NZ_AP027079.1"/>
</dbReference>
<keyword evidence="2 3" id="KW-0378">Hydrolase</keyword>
<dbReference type="SUPFAM" id="SSF101478">
    <property type="entry name" value="ADP-ribosylglycohydrolase"/>
    <property type="match status" value="1"/>
</dbReference>